<dbReference type="OrthoDB" id="9784707at2"/>
<dbReference type="GO" id="GO:0005737">
    <property type="term" value="C:cytoplasm"/>
    <property type="evidence" value="ECO:0007669"/>
    <property type="project" value="TreeGrafter"/>
</dbReference>
<dbReference type="RefSeq" id="WP_123711908.1">
    <property type="nucleotide sequence ID" value="NZ_RKHR01000004.1"/>
</dbReference>
<dbReference type="EMBL" id="RKHR01000004">
    <property type="protein sequence ID" value="ROS01075.1"/>
    <property type="molecule type" value="Genomic_DNA"/>
</dbReference>
<feature type="domain" description="N-acetyltransferase" evidence="1">
    <location>
        <begin position="24"/>
        <end position="177"/>
    </location>
</feature>
<evidence type="ECO:0000313" key="2">
    <source>
        <dbReference type="EMBL" id="ROS01075.1"/>
    </source>
</evidence>
<dbReference type="SUPFAM" id="SSF55729">
    <property type="entry name" value="Acyl-CoA N-acyltransferases (Nat)"/>
    <property type="match status" value="1"/>
</dbReference>
<dbReference type="Pfam" id="PF13302">
    <property type="entry name" value="Acetyltransf_3"/>
    <property type="match status" value="1"/>
</dbReference>
<dbReference type="InterPro" id="IPR051908">
    <property type="entry name" value="Ribosomal_N-acetyltransferase"/>
</dbReference>
<keyword evidence="2" id="KW-0808">Transferase</keyword>
<sequence length="178" mass="20305">MFKLSVDEEINLYLVSESFTDRYVVLVEENRDYLSEWLEWPRFCKTQSDFSAFVRASLHRYADGAGMNCAIEYRGEIVGSSGFNSINQLLKVAEIGYWLGEQYQGHGIITRVCRYLIDYALTELAMEKVQIAVAESNVSSRAVCERLNMRLEGVITNREKVGDKILDHAIYAIRKGGV</sequence>
<dbReference type="AlphaFoldDB" id="A0A3N2DP23"/>
<protein>
    <submittedName>
        <fullName evidence="2">Ribosomal-protein-serine acetyltransferase</fullName>
    </submittedName>
</protein>
<dbReference type="Gene3D" id="3.40.630.30">
    <property type="match status" value="1"/>
</dbReference>
<dbReference type="PANTHER" id="PTHR43441">
    <property type="entry name" value="RIBOSOMAL-PROTEIN-SERINE ACETYLTRANSFERASE"/>
    <property type="match status" value="1"/>
</dbReference>
<gene>
    <name evidence="2" type="ORF">EDC56_1499</name>
</gene>
<keyword evidence="3" id="KW-1185">Reference proteome</keyword>
<dbReference type="GO" id="GO:1990189">
    <property type="term" value="F:protein N-terminal-serine acetyltransferase activity"/>
    <property type="evidence" value="ECO:0007669"/>
    <property type="project" value="TreeGrafter"/>
</dbReference>
<evidence type="ECO:0000259" key="1">
    <source>
        <dbReference type="PROSITE" id="PS51186"/>
    </source>
</evidence>
<dbReference type="PROSITE" id="PS51186">
    <property type="entry name" value="GNAT"/>
    <property type="match status" value="1"/>
</dbReference>
<proteinExistence type="predicted"/>
<reference evidence="2 3" key="1">
    <citation type="submission" date="2018-11" db="EMBL/GenBank/DDBJ databases">
        <title>Genomic Encyclopedia of Type Strains, Phase IV (KMG-IV): sequencing the most valuable type-strain genomes for metagenomic binning, comparative biology and taxonomic classification.</title>
        <authorList>
            <person name="Goeker M."/>
        </authorList>
    </citation>
    <scope>NUCLEOTIDE SEQUENCE [LARGE SCALE GENOMIC DNA]</scope>
    <source>
        <strain evidence="2 3">DSM 100316</strain>
    </source>
</reference>
<dbReference type="PANTHER" id="PTHR43441:SF12">
    <property type="entry name" value="RIBOSOMAL N-ACETYLTRANSFERASE YDAF-RELATED"/>
    <property type="match status" value="1"/>
</dbReference>
<dbReference type="InterPro" id="IPR000182">
    <property type="entry name" value="GNAT_dom"/>
</dbReference>
<evidence type="ECO:0000313" key="3">
    <source>
        <dbReference type="Proteomes" id="UP000275394"/>
    </source>
</evidence>
<dbReference type="InterPro" id="IPR016181">
    <property type="entry name" value="Acyl_CoA_acyltransferase"/>
</dbReference>
<dbReference type="GO" id="GO:0008999">
    <property type="term" value="F:protein-N-terminal-alanine acetyltransferase activity"/>
    <property type="evidence" value="ECO:0007669"/>
    <property type="project" value="TreeGrafter"/>
</dbReference>
<dbReference type="Proteomes" id="UP000275394">
    <property type="component" value="Unassembled WGS sequence"/>
</dbReference>
<accession>A0A3N2DP23</accession>
<name>A0A3N2DP23_9GAMM</name>
<comment type="caution">
    <text evidence="2">The sequence shown here is derived from an EMBL/GenBank/DDBJ whole genome shotgun (WGS) entry which is preliminary data.</text>
</comment>
<organism evidence="2 3">
    <name type="scientific">Sinobacterium caligoides</name>
    <dbReference type="NCBI Taxonomy" id="933926"/>
    <lineage>
        <taxon>Bacteria</taxon>
        <taxon>Pseudomonadati</taxon>
        <taxon>Pseudomonadota</taxon>
        <taxon>Gammaproteobacteria</taxon>
        <taxon>Cellvibrionales</taxon>
        <taxon>Spongiibacteraceae</taxon>
        <taxon>Sinobacterium</taxon>
    </lineage>
</organism>